<dbReference type="EMBL" id="CAXAMM010004335">
    <property type="protein sequence ID" value="CAK9003240.1"/>
    <property type="molecule type" value="Genomic_DNA"/>
</dbReference>
<comment type="caution">
    <text evidence="1">The sequence shown here is derived from an EMBL/GenBank/DDBJ whole genome shotgun (WGS) entry which is preliminary data.</text>
</comment>
<name>A0ABP0IKX4_9DINO</name>
<protein>
    <submittedName>
        <fullName evidence="1">Uncharacterized protein</fullName>
    </submittedName>
</protein>
<gene>
    <name evidence="1" type="ORF">SCF082_LOCUS7657</name>
</gene>
<evidence type="ECO:0000313" key="2">
    <source>
        <dbReference type="Proteomes" id="UP001642464"/>
    </source>
</evidence>
<accession>A0ABP0IKX4</accession>
<keyword evidence="2" id="KW-1185">Reference proteome</keyword>
<organism evidence="1 2">
    <name type="scientific">Durusdinium trenchii</name>
    <dbReference type="NCBI Taxonomy" id="1381693"/>
    <lineage>
        <taxon>Eukaryota</taxon>
        <taxon>Sar</taxon>
        <taxon>Alveolata</taxon>
        <taxon>Dinophyceae</taxon>
        <taxon>Suessiales</taxon>
        <taxon>Symbiodiniaceae</taxon>
        <taxon>Durusdinium</taxon>
    </lineage>
</organism>
<dbReference type="Proteomes" id="UP001642464">
    <property type="component" value="Unassembled WGS sequence"/>
</dbReference>
<reference evidence="1 2" key="1">
    <citation type="submission" date="2024-02" db="EMBL/GenBank/DDBJ databases">
        <authorList>
            <person name="Chen Y."/>
            <person name="Shah S."/>
            <person name="Dougan E. K."/>
            <person name="Thang M."/>
            <person name="Chan C."/>
        </authorList>
    </citation>
    <scope>NUCLEOTIDE SEQUENCE [LARGE SCALE GENOMIC DNA]</scope>
</reference>
<proteinExistence type="predicted"/>
<sequence length="705" mass="77597">MALPPHVEKFVAGALEETSKSGGIVQGVRKVLDFLQAEGLVYSQRIHCSAIGVHNMNRDGLGVSWADSHRLVSEISQLGFVPEECKPVCVELKSDDTVVRSFNHQLQEEAGGKLGDPSSTAWIRFASLSCSHTNFAMRIVSENVEHSDPDVTMGGRLTVDRLSAKDPGFAKAVREGLDWTVVSARVIDRFPELCGLIQGAGNASGQIARQEYDVQMIRKIHNMVKGKDVVSWEDIKQYILRTKPPNGSAAPRMFAFVVRFQGPLGEWLAETEAYCRSSSRQIPAAVYESLGQERKAVEQYPRLRHALLKALLMGPADKALTLQDVKKLLHGKMIDKAQMAEALIGEVAALLRPVASDLKLKVMGDFSVKLAYHVCEKSFEYDEPQAVAYEAINQVNASGRHADTLVYAWCPKEKTADAVMAAEPEEGVRQYDSTGQQITPAQLQESGFDIGVNVMRKKCKTMGVITSMTSTKVQIELDETKSLQEFDAAAFLQGEWRTVKPKAEIMLVENWGSFECHQAREMAILELQAEATSALCEAVRSSKSMIDILDLVAKPTRDVRALKPIAKNQLSLVPATTKVLVLPKGKSPPAGSLSMGQKTLAKGEEFEIWLAPHMVLPKDGEMPKGSSMIAPCWLVRGTDKKDEVNMEVFPDLTGRKVDKNKDLRVPVLRNSIKIKEGESLMLFRPKAEDTAEAHLGAPPAKKAKK</sequence>
<evidence type="ECO:0000313" key="1">
    <source>
        <dbReference type="EMBL" id="CAK9003240.1"/>
    </source>
</evidence>